<sequence>MGVTQIVVSTLLASAFILPAAAQTQKRTAPPSAFPWLRNYATSEPAASRAARNGDAAIRWQETINAYAHR</sequence>
<reference evidence="2 3" key="1">
    <citation type="submission" date="2019-03" db="EMBL/GenBank/DDBJ databases">
        <title>Genomic Encyclopedia of Type Strains, Phase IV (KMG-IV): sequencing the most valuable type-strain genomes for metagenomic binning, comparative biology and taxonomic classification.</title>
        <authorList>
            <person name="Goeker M."/>
        </authorList>
    </citation>
    <scope>NUCLEOTIDE SEQUENCE [LARGE SCALE GENOMIC DNA]</scope>
    <source>
        <strain evidence="2 3">DSM 101</strain>
    </source>
</reference>
<dbReference type="RefSeq" id="WP_131836717.1">
    <property type="nucleotide sequence ID" value="NZ_SMFY01000003.1"/>
</dbReference>
<dbReference type="EMBL" id="SMFY01000003">
    <property type="protein sequence ID" value="TCK23797.1"/>
    <property type="molecule type" value="Genomic_DNA"/>
</dbReference>
<dbReference type="Proteomes" id="UP000295030">
    <property type="component" value="Unassembled WGS sequence"/>
</dbReference>
<keyword evidence="1" id="KW-0732">Signal</keyword>
<gene>
    <name evidence="2" type="ORF">EV667_3639</name>
</gene>
<feature type="signal peptide" evidence="1">
    <location>
        <begin position="1"/>
        <end position="22"/>
    </location>
</feature>
<proteinExistence type="predicted"/>
<accession>A0A4R1HMR7</accession>
<organism evidence="2 3">
    <name type="scientific">Ancylobacter aquaticus</name>
    <dbReference type="NCBI Taxonomy" id="100"/>
    <lineage>
        <taxon>Bacteria</taxon>
        <taxon>Pseudomonadati</taxon>
        <taxon>Pseudomonadota</taxon>
        <taxon>Alphaproteobacteria</taxon>
        <taxon>Hyphomicrobiales</taxon>
        <taxon>Xanthobacteraceae</taxon>
        <taxon>Ancylobacter</taxon>
    </lineage>
</organism>
<evidence type="ECO:0000313" key="2">
    <source>
        <dbReference type="EMBL" id="TCK23797.1"/>
    </source>
</evidence>
<dbReference type="AlphaFoldDB" id="A0A4R1HMR7"/>
<name>A0A4R1HMR7_ANCAQ</name>
<evidence type="ECO:0000313" key="3">
    <source>
        <dbReference type="Proteomes" id="UP000295030"/>
    </source>
</evidence>
<comment type="caution">
    <text evidence="2">The sequence shown here is derived from an EMBL/GenBank/DDBJ whole genome shotgun (WGS) entry which is preliminary data.</text>
</comment>
<evidence type="ECO:0000256" key="1">
    <source>
        <dbReference type="SAM" id="SignalP"/>
    </source>
</evidence>
<keyword evidence="3" id="KW-1185">Reference proteome</keyword>
<feature type="chain" id="PRO_5020696523" evidence="1">
    <location>
        <begin position="23"/>
        <end position="70"/>
    </location>
</feature>
<protein>
    <submittedName>
        <fullName evidence="2">Uncharacterized protein</fullName>
    </submittedName>
</protein>